<keyword evidence="3" id="KW-1185">Reference proteome</keyword>
<dbReference type="EMBL" id="CAJNJA010076444">
    <property type="protein sequence ID" value="CAE7917790.1"/>
    <property type="molecule type" value="Genomic_DNA"/>
</dbReference>
<evidence type="ECO:0000256" key="1">
    <source>
        <dbReference type="SAM" id="MobiDB-lite"/>
    </source>
</evidence>
<dbReference type="AlphaFoldDB" id="A0A813BQE9"/>
<feature type="compositionally biased region" description="Pro residues" evidence="1">
    <location>
        <begin position="127"/>
        <end position="137"/>
    </location>
</feature>
<dbReference type="Proteomes" id="UP000601435">
    <property type="component" value="Unassembled WGS sequence"/>
</dbReference>
<accession>A0A813BQE9</accession>
<feature type="compositionally biased region" description="Polar residues" evidence="1">
    <location>
        <begin position="45"/>
        <end position="64"/>
    </location>
</feature>
<proteinExistence type="predicted"/>
<reference evidence="2" key="1">
    <citation type="submission" date="2021-02" db="EMBL/GenBank/DDBJ databases">
        <authorList>
            <person name="Dougan E. K."/>
            <person name="Rhodes N."/>
            <person name="Thang M."/>
            <person name="Chan C."/>
        </authorList>
    </citation>
    <scope>NUCLEOTIDE SEQUENCE</scope>
</reference>
<dbReference type="OrthoDB" id="435276at2759"/>
<feature type="region of interest" description="Disordered" evidence="1">
    <location>
        <begin position="108"/>
        <end position="144"/>
    </location>
</feature>
<protein>
    <submittedName>
        <fullName evidence="2">Uncharacterized protein</fullName>
    </submittedName>
</protein>
<name>A0A813BQE9_9DINO</name>
<evidence type="ECO:0000313" key="2">
    <source>
        <dbReference type="EMBL" id="CAE7917790.1"/>
    </source>
</evidence>
<sequence length="168" mass="18238">MESLVPQKPSTPPPHTSSRRARRHVVTTPVSEHLPQEPGRKRSRPNTSVLVSSQACSMHGTSPSALPDLQGKRVRFQETPEIILFLSDPKEGRAASLPVLRPLAPITEEAETPRREIPYVGGTPVAPGRPRPSPMPGPQDSCEGGLAALSAERRATMFQNLFPESPQC</sequence>
<feature type="region of interest" description="Disordered" evidence="1">
    <location>
        <begin position="1"/>
        <end position="69"/>
    </location>
</feature>
<gene>
    <name evidence="2" type="ORF">SNEC2469_LOCUS31482</name>
</gene>
<organism evidence="2 3">
    <name type="scientific">Symbiodinium necroappetens</name>
    <dbReference type="NCBI Taxonomy" id="1628268"/>
    <lineage>
        <taxon>Eukaryota</taxon>
        <taxon>Sar</taxon>
        <taxon>Alveolata</taxon>
        <taxon>Dinophyceae</taxon>
        <taxon>Suessiales</taxon>
        <taxon>Symbiodiniaceae</taxon>
        <taxon>Symbiodinium</taxon>
    </lineage>
</organism>
<comment type="caution">
    <text evidence="2">The sequence shown here is derived from an EMBL/GenBank/DDBJ whole genome shotgun (WGS) entry which is preliminary data.</text>
</comment>
<evidence type="ECO:0000313" key="3">
    <source>
        <dbReference type="Proteomes" id="UP000601435"/>
    </source>
</evidence>